<evidence type="ECO:0000256" key="12">
    <source>
        <dbReference type="ARBA" id="ARBA00023012"/>
    </source>
</evidence>
<evidence type="ECO:0000256" key="7">
    <source>
        <dbReference type="ARBA" id="ARBA00022692"/>
    </source>
</evidence>
<dbReference type="PRINTS" id="PR00344">
    <property type="entry name" value="BCTRLSENSOR"/>
</dbReference>
<dbReference type="InterPro" id="IPR003660">
    <property type="entry name" value="HAMP_dom"/>
</dbReference>
<feature type="domain" description="Histidine kinase" evidence="15">
    <location>
        <begin position="471"/>
        <end position="610"/>
    </location>
</feature>
<keyword evidence="5" id="KW-0597">Phosphoprotein</keyword>
<dbReference type="Proteomes" id="UP000036932">
    <property type="component" value="Unassembled WGS sequence"/>
</dbReference>
<evidence type="ECO:0000256" key="2">
    <source>
        <dbReference type="ARBA" id="ARBA00004651"/>
    </source>
</evidence>
<keyword evidence="9 17" id="KW-0418">Kinase</keyword>
<evidence type="ECO:0000256" key="11">
    <source>
        <dbReference type="ARBA" id="ARBA00022989"/>
    </source>
</evidence>
<dbReference type="InterPro" id="IPR003594">
    <property type="entry name" value="HATPase_dom"/>
</dbReference>
<keyword evidence="7 14" id="KW-0812">Transmembrane</keyword>
<dbReference type="PATRIC" id="fig|1705565.3.peg.2171"/>
<keyword evidence="11 14" id="KW-1133">Transmembrane helix</keyword>
<keyword evidence="12" id="KW-0902">Two-component regulatory system</keyword>
<dbReference type="PANTHER" id="PTHR34220">
    <property type="entry name" value="SENSOR HISTIDINE KINASE YPDA"/>
    <property type="match status" value="1"/>
</dbReference>
<keyword evidence="13 14" id="KW-0472">Membrane</keyword>
<dbReference type="SMART" id="SM00304">
    <property type="entry name" value="HAMP"/>
    <property type="match status" value="1"/>
</dbReference>
<organism evidence="17 18">
    <name type="scientific">Paenibacillus solani</name>
    <dbReference type="NCBI Taxonomy" id="1705565"/>
    <lineage>
        <taxon>Bacteria</taxon>
        <taxon>Bacillati</taxon>
        <taxon>Bacillota</taxon>
        <taxon>Bacilli</taxon>
        <taxon>Bacillales</taxon>
        <taxon>Paenibacillaceae</taxon>
        <taxon>Paenibacillus</taxon>
    </lineage>
</organism>
<dbReference type="GO" id="GO:0005886">
    <property type="term" value="C:plasma membrane"/>
    <property type="evidence" value="ECO:0007669"/>
    <property type="project" value="UniProtKB-SubCell"/>
</dbReference>
<evidence type="ECO:0000259" key="16">
    <source>
        <dbReference type="PROSITE" id="PS50885"/>
    </source>
</evidence>
<dbReference type="Pfam" id="PF02743">
    <property type="entry name" value="dCache_1"/>
    <property type="match status" value="1"/>
</dbReference>
<accession>A0A0M1P800</accession>
<evidence type="ECO:0000256" key="3">
    <source>
        <dbReference type="ARBA" id="ARBA00012438"/>
    </source>
</evidence>
<evidence type="ECO:0000259" key="15">
    <source>
        <dbReference type="PROSITE" id="PS50109"/>
    </source>
</evidence>
<dbReference type="Pfam" id="PF02518">
    <property type="entry name" value="HATPase_c"/>
    <property type="match status" value="1"/>
</dbReference>
<feature type="domain" description="HAMP" evidence="16">
    <location>
        <begin position="322"/>
        <end position="376"/>
    </location>
</feature>
<dbReference type="Gene3D" id="3.30.565.10">
    <property type="entry name" value="Histidine kinase-like ATPase, C-terminal domain"/>
    <property type="match status" value="1"/>
</dbReference>
<dbReference type="GO" id="GO:0000155">
    <property type="term" value="F:phosphorelay sensor kinase activity"/>
    <property type="evidence" value="ECO:0007669"/>
    <property type="project" value="InterPro"/>
</dbReference>
<dbReference type="GO" id="GO:0005524">
    <property type="term" value="F:ATP binding"/>
    <property type="evidence" value="ECO:0007669"/>
    <property type="project" value="UniProtKB-KW"/>
</dbReference>
<dbReference type="InterPro" id="IPR004358">
    <property type="entry name" value="Sig_transdc_His_kin-like_C"/>
</dbReference>
<reference evidence="18" key="1">
    <citation type="submission" date="2015-08" db="EMBL/GenBank/DDBJ databases">
        <title>Genome sequencing project for genomic taxonomy and phylogenomics of Bacillus-like bacteria.</title>
        <authorList>
            <person name="Liu B."/>
            <person name="Wang J."/>
            <person name="Zhu Y."/>
            <person name="Liu G."/>
            <person name="Chen Q."/>
            <person name="Chen Z."/>
            <person name="Lan J."/>
            <person name="Che J."/>
            <person name="Ge C."/>
            <person name="Shi H."/>
            <person name="Pan Z."/>
            <person name="Liu X."/>
        </authorList>
    </citation>
    <scope>NUCLEOTIDE SEQUENCE [LARGE SCALE GENOMIC DNA]</scope>
    <source>
        <strain evidence="18">FJAT-22460</strain>
    </source>
</reference>
<keyword evidence="4" id="KW-1003">Cell membrane</keyword>
<evidence type="ECO:0000313" key="17">
    <source>
        <dbReference type="EMBL" id="KOR90596.1"/>
    </source>
</evidence>
<dbReference type="InterPro" id="IPR036890">
    <property type="entry name" value="HATPase_C_sf"/>
</dbReference>
<keyword evidence="6" id="KW-0808">Transferase</keyword>
<comment type="catalytic activity">
    <reaction evidence="1">
        <text>ATP + protein L-histidine = ADP + protein N-phospho-L-histidine.</text>
        <dbReference type="EC" id="2.7.13.3"/>
    </reaction>
</comment>
<dbReference type="SUPFAM" id="SSF55874">
    <property type="entry name" value="ATPase domain of HSP90 chaperone/DNA topoisomerase II/histidine kinase"/>
    <property type="match status" value="1"/>
</dbReference>
<dbReference type="PROSITE" id="PS50109">
    <property type="entry name" value="HIS_KIN"/>
    <property type="match status" value="1"/>
</dbReference>
<evidence type="ECO:0000256" key="1">
    <source>
        <dbReference type="ARBA" id="ARBA00000085"/>
    </source>
</evidence>
<evidence type="ECO:0000256" key="5">
    <source>
        <dbReference type="ARBA" id="ARBA00022553"/>
    </source>
</evidence>
<dbReference type="OrthoDB" id="9776552at2"/>
<dbReference type="EC" id="2.7.13.3" evidence="3"/>
<evidence type="ECO:0000256" key="8">
    <source>
        <dbReference type="ARBA" id="ARBA00022741"/>
    </source>
</evidence>
<dbReference type="InterPro" id="IPR005467">
    <property type="entry name" value="His_kinase_dom"/>
</dbReference>
<protein>
    <recommendedName>
        <fullName evidence="3">histidine kinase</fullName>
        <ecNumber evidence="3">2.7.13.3</ecNumber>
    </recommendedName>
</protein>
<evidence type="ECO:0000256" key="10">
    <source>
        <dbReference type="ARBA" id="ARBA00022840"/>
    </source>
</evidence>
<dbReference type="Gene3D" id="3.30.450.20">
    <property type="entry name" value="PAS domain"/>
    <property type="match status" value="1"/>
</dbReference>
<evidence type="ECO:0000313" key="18">
    <source>
        <dbReference type="Proteomes" id="UP000036932"/>
    </source>
</evidence>
<dbReference type="PROSITE" id="PS50885">
    <property type="entry name" value="HAMP"/>
    <property type="match status" value="1"/>
</dbReference>
<dbReference type="Gene3D" id="6.10.340.10">
    <property type="match status" value="1"/>
</dbReference>
<gene>
    <name evidence="17" type="ORF">AM231_01590</name>
</gene>
<evidence type="ECO:0000256" key="4">
    <source>
        <dbReference type="ARBA" id="ARBA00022475"/>
    </source>
</evidence>
<evidence type="ECO:0000256" key="6">
    <source>
        <dbReference type="ARBA" id="ARBA00022679"/>
    </source>
</evidence>
<dbReference type="InterPro" id="IPR050640">
    <property type="entry name" value="Bact_2-comp_sensor_kinase"/>
</dbReference>
<keyword evidence="18" id="KW-1185">Reference proteome</keyword>
<feature type="transmembrane region" description="Helical" evidence="14">
    <location>
        <begin position="304"/>
        <end position="325"/>
    </location>
</feature>
<dbReference type="InterPro" id="IPR010559">
    <property type="entry name" value="Sig_transdc_His_kin_internal"/>
</dbReference>
<evidence type="ECO:0000256" key="14">
    <source>
        <dbReference type="SAM" id="Phobius"/>
    </source>
</evidence>
<dbReference type="AlphaFoldDB" id="A0A0M1P800"/>
<feature type="transmembrane region" description="Helical" evidence="14">
    <location>
        <begin position="17"/>
        <end position="38"/>
    </location>
</feature>
<keyword evidence="10" id="KW-0067">ATP-binding</keyword>
<name>A0A0M1P800_9BACL</name>
<dbReference type="InterPro" id="IPR033479">
    <property type="entry name" value="dCache_1"/>
</dbReference>
<keyword evidence="8" id="KW-0547">Nucleotide-binding</keyword>
<sequence length="622" mass="71034">MNIQGIPSGHLTINQRLFVLIILFIGFPFFLLGSFWYLSSTKAIEQFAAGANKRIIEQTNVSLDSYLSNLENSTYPFIHNPQIQQFLSATQLTPYAYFQLSKKVEDDLFAQMIYGRSDIIGISLVAENNRQITDYESASSLLDMREIRKRNRSFQEQLDQYSDFQIVGLSRVGSTPSLTVARKLYDNSTFLYKGLLIIDLNLKQIGAICTNDSLGGFDVWIMSKDGQVIYHPNPKQIGSAVEHELLTRIQKDDSSFFRHQDTASNTEKMVLHERSQITGWTVVADLPLNNLIGGLITLRNYSLAAAAVLIIIALSLVGGFSFSLTRQLSMLQKLMARVERGDFVLPIKLSRFRNPEMTAVFHSFYSMTGELKRLIREVHDSQLKERDLMIKQKESELRSMQSHINPHFLYNSLEIINSYAIADDHMEISRMTRALAHMFRYNIGHAGSVVPLREEMTHIRYYLDLQSARFRRLQIDMDVNEQDWDRVMAVRLTLQPIVENVFIHGYRGKKPRYVRIGASAEADYYAIVIQDKGVGMNADTVRHIREILQSHAHSENGIQRCDGKETSGGIGLLNVHQRLQLTFGAEYGLYLMESIPGEGTQFEIRLPYKTSEEERNVSVNDD</sequence>
<evidence type="ECO:0000256" key="9">
    <source>
        <dbReference type="ARBA" id="ARBA00022777"/>
    </source>
</evidence>
<evidence type="ECO:0000256" key="13">
    <source>
        <dbReference type="ARBA" id="ARBA00023136"/>
    </source>
</evidence>
<dbReference type="PANTHER" id="PTHR34220:SF7">
    <property type="entry name" value="SENSOR HISTIDINE KINASE YPDA"/>
    <property type="match status" value="1"/>
</dbReference>
<comment type="caution">
    <text evidence="17">The sequence shown here is derived from an EMBL/GenBank/DDBJ whole genome shotgun (WGS) entry which is preliminary data.</text>
</comment>
<proteinExistence type="predicted"/>
<dbReference type="EMBL" id="LIUT01000001">
    <property type="protein sequence ID" value="KOR90596.1"/>
    <property type="molecule type" value="Genomic_DNA"/>
</dbReference>
<dbReference type="Pfam" id="PF06580">
    <property type="entry name" value="His_kinase"/>
    <property type="match status" value="1"/>
</dbReference>
<comment type="subcellular location">
    <subcellularLocation>
        <location evidence="2">Cell membrane</location>
        <topology evidence="2">Multi-pass membrane protein</topology>
    </subcellularLocation>
</comment>